<protein>
    <submittedName>
        <fullName evidence="1">Uncharacterized protein</fullName>
    </submittedName>
</protein>
<dbReference type="AlphaFoldDB" id="A0A926IYG1"/>
<reference evidence="1" key="1">
    <citation type="submission" date="2020-07" db="EMBL/GenBank/DDBJ databases">
        <title>Carbapenem Resistant Aeromonas hydrophila Carrying blacphA7 Isolated from Two Solid Organ Transplant Patients.</title>
        <authorList>
            <person name="Hilt E."/>
            <person name="Fitzwater S.P."/>
            <person name="Ward K."/>
            <person name="De St Maurice A."/>
            <person name="Chandrasekaran S."/>
            <person name="Garner O.B."/>
            <person name="Yang S."/>
        </authorList>
    </citation>
    <scope>NUCLEOTIDE SEQUENCE</scope>
    <source>
        <strain evidence="1">B-1</strain>
    </source>
</reference>
<proteinExistence type="predicted"/>
<organism evidence="1">
    <name type="scientific">Aeromonas hydrophila</name>
    <dbReference type="NCBI Taxonomy" id="644"/>
    <lineage>
        <taxon>Bacteria</taxon>
        <taxon>Pseudomonadati</taxon>
        <taxon>Pseudomonadota</taxon>
        <taxon>Gammaproteobacteria</taxon>
        <taxon>Aeromonadales</taxon>
        <taxon>Aeromonadaceae</taxon>
        <taxon>Aeromonas</taxon>
    </lineage>
</organism>
<dbReference type="EMBL" id="JACLAN010000018">
    <property type="protein sequence ID" value="MBC8674454.1"/>
    <property type="molecule type" value="Genomic_DNA"/>
</dbReference>
<accession>A0A926IYG1</accession>
<dbReference type="Gene3D" id="3.40.50.300">
    <property type="entry name" value="P-loop containing nucleotide triphosphate hydrolases"/>
    <property type="match status" value="1"/>
</dbReference>
<gene>
    <name evidence="1" type="ORF">H2136_22850</name>
</gene>
<sequence>MTWAEAADAALNGSMAASAGGCDTFYVGTTKDMAREFIDACAMWAKAYDFAASEVGEEVLVDEDKDILVYVINFASGFKIKALSSNPANLRGCGATW</sequence>
<dbReference type="InterPro" id="IPR027417">
    <property type="entry name" value="P-loop_NTPase"/>
</dbReference>
<evidence type="ECO:0000313" key="1">
    <source>
        <dbReference type="EMBL" id="MBC8674454.1"/>
    </source>
</evidence>
<name>A0A926IYG1_AERHY</name>
<comment type="caution">
    <text evidence="1">The sequence shown here is derived from an EMBL/GenBank/DDBJ whole genome shotgun (WGS) entry which is preliminary data.</text>
</comment>